<dbReference type="SUPFAM" id="SSF56300">
    <property type="entry name" value="Metallo-dependent phosphatases"/>
    <property type="match status" value="1"/>
</dbReference>
<dbReference type="Proteomes" id="UP001180020">
    <property type="component" value="Unassembled WGS sequence"/>
</dbReference>
<dbReference type="GO" id="GO:0046872">
    <property type="term" value="F:metal ion binding"/>
    <property type="evidence" value="ECO:0007669"/>
    <property type="project" value="InterPro"/>
</dbReference>
<feature type="domain" description="Purple acid phosphatase C-terminal" evidence="7">
    <location>
        <begin position="215"/>
        <end position="275"/>
    </location>
</feature>
<dbReference type="PANTHER" id="PTHR22953:SF86">
    <property type="entry name" value="PURPLE ACID PHOSPHATASE 10"/>
    <property type="match status" value="1"/>
</dbReference>
<proteinExistence type="inferred from homology"/>
<dbReference type="CDD" id="cd00839">
    <property type="entry name" value="MPP_PAPs"/>
    <property type="match status" value="1"/>
</dbReference>
<evidence type="ECO:0000256" key="4">
    <source>
        <dbReference type="ARBA" id="ARBA00023180"/>
    </source>
</evidence>
<dbReference type="Pfam" id="PF00149">
    <property type="entry name" value="Metallophos"/>
    <property type="match status" value="1"/>
</dbReference>
<keyword evidence="2 5" id="KW-0732">Signal</keyword>
<comment type="similarity">
    <text evidence="1 5">Belongs to the metallophosphoesterase superfamily. Purple acid phosphatase family.</text>
</comment>
<organism evidence="8 9">
    <name type="scientific">Acorus calamus</name>
    <name type="common">Sweet flag</name>
    <dbReference type="NCBI Taxonomy" id="4465"/>
    <lineage>
        <taxon>Eukaryota</taxon>
        <taxon>Viridiplantae</taxon>
        <taxon>Streptophyta</taxon>
        <taxon>Embryophyta</taxon>
        <taxon>Tracheophyta</taxon>
        <taxon>Spermatophyta</taxon>
        <taxon>Magnoliopsida</taxon>
        <taxon>Liliopsida</taxon>
        <taxon>Acoraceae</taxon>
        <taxon>Acorus</taxon>
    </lineage>
</organism>
<accession>A0AAV9C6P3</accession>
<evidence type="ECO:0000256" key="3">
    <source>
        <dbReference type="ARBA" id="ARBA00022801"/>
    </source>
</evidence>
<dbReference type="InterPro" id="IPR041792">
    <property type="entry name" value="MPP_PAP"/>
</dbReference>
<keyword evidence="3 5" id="KW-0378">Hydrolase</keyword>
<dbReference type="InterPro" id="IPR008963">
    <property type="entry name" value="Purple_acid_Pase-like_N"/>
</dbReference>
<evidence type="ECO:0000256" key="2">
    <source>
        <dbReference type="ARBA" id="ARBA00022729"/>
    </source>
</evidence>
<evidence type="ECO:0000256" key="5">
    <source>
        <dbReference type="RuleBase" id="RU361203"/>
    </source>
</evidence>
<dbReference type="EC" id="3.1.3.2" evidence="5"/>
<evidence type="ECO:0000259" key="6">
    <source>
        <dbReference type="Pfam" id="PF00149"/>
    </source>
</evidence>
<feature type="signal peptide" evidence="5">
    <location>
        <begin position="1"/>
        <end position="31"/>
    </location>
</feature>
<dbReference type="Pfam" id="PF14008">
    <property type="entry name" value="Metallophos_C"/>
    <property type="match status" value="1"/>
</dbReference>
<dbReference type="InterPro" id="IPR025733">
    <property type="entry name" value="PAPs_C"/>
</dbReference>
<dbReference type="Gene3D" id="3.60.21.10">
    <property type="match status" value="1"/>
</dbReference>
<reference evidence="8" key="1">
    <citation type="journal article" date="2023" name="Nat. Commun.">
        <title>Diploid and tetraploid genomes of Acorus and the evolution of monocots.</title>
        <authorList>
            <person name="Ma L."/>
            <person name="Liu K.W."/>
            <person name="Li Z."/>
            <person name="Hsiao Y.Y."/>
            <person name="Qi Y."/>
            <person name="Fu T."/>
            <person name="Tang G.D."/>
            <person name="Zhang D."/>
            <person name="Sun W.H."/>
            <person name="Liu D.K."/>
            <person name="Li Y."/>
            <person name="Chen G.Z."/>
            <person name="Liu X.D."/>
            <person name="Liao X.Y."/>
            <person name="Jiang Y.T."/>
            <person name="Yu X."/>
            <person name="Hao Y."/>
            <person name="Huang J."/>
            <person name="Zhao X.W."/>
            <person name="Ke S."/>
            <person name="Chen Y.Y."/>
            <person name="Wu W.L."/>
            <person name="Hsu J.L."/>
            <person name="Lin Y.F."/>
            <person name="Huang M.D."/>
            <person name="Li C.Y."/>
            <person name="Huang L."/>
            <person name="Wang Z.W."/>
            <person name="Zhao X."/>
            <person name="Zhong W.Y."/>
            <person name="Peng D.H."/>
            <person name="Ahmad S."/>
            <person name="Lan S."/>
            <person name="Zhang J.S."/>
            <person name="Tsai W.C."/>
            <person name="Van de Peer Y."/>
            <person name="Liu Z.J."/>
        </authorList>
    </citation>
    <scope>NUCLEOTIDE SEQUENCE</scope>
    <source>
        <strain evidence="8">CP</strain>
    </source>
</reference>
<keyword evidence="9" id="KW-1185">Reference proteome</keyword>
<comment type="catalytic activity">
    <reaction evidence="5">
        <text>a phosphate monoester + H2O = an alcohol + phosphate</text>
        <dbReference type="Rhea" id="RHEA:15017"/>
        <dbReference type="ChEBI" id="CHEBI:15377"/>
        <dbReference type="ChEBI" id="CHEBI:30879"/>
        <dbReference type="ChEBI" id="CHEBI:43474"/>
        <dbReference type="ChEBI" id="CHEBI:67140"/>
        <dbReference type="EC" id="3.1.3.2"/>
    </reaction>
</comment>
<gene>
    <name evidence="8" type="primary">PAP10</name>
    <name evidence="8" type="ORF">QJS10_CPB21g01816</name>
</gene>
<dbReference type="EMBL" id="JAUJYO010000021">
    <property type="protein sequence ID" value="KAK1284367.1"/>
    <property type="molecule type" value="Genomic_DNA"/>
</dbReference>
<protein>
    <recommendedName>
        <fullName evidence="5">Purple acid phosphatase</fullName>
        <ecNumber evidence="5">3.1.3.2</ecNumber>
    </recommendedName>
</protein>
<name>A0AAV9C6P3_ACOCL</name>
<dbReference type="Gene3D" id="2.60.40.380">
    <property type="entry name" value="Purple acid phosphatase-like, N-terminal"/>
    <property type="match status" value="1"/>
</dbReference>
<evidence type="ECO:0000313" key="9">
    <source>
        <dbReference type="Proteomes" id="UP001180020"/>
    </source>
</evidence>
<keyword evidence="4" id="KW-0325">Glycoprotein</keyword>
<sequence>MSSSSCMDSLSLLVVSAFLLFPTALFQLSNGGVTSSFIRKSEPSVDMPFDADVFQPPPGYNSPQQHDTEYFYQIGIGESSRQFSFKTPPAVGPDVPYTVGIIGDLGQTYDSNETLSHYLANQRGQAWLQNELPKVNRTETPWLIVLVHSPLYNSYNYHYMEGETMRVQFESWFVEYKVDLVLSGHVHAYERSERVSNIAYNITNNDATPIPDPSAPVYITIGDGGNIEGLATNFTEPQPSYSAYREASFGHAILDIKNRTHAYYAWYRNHDGNAVLGDSICFHNRYWRSNER</sequence>
<evidence type="ECO:0000256" key="1">
    <source>
        <dbReference type="ARBA" id="ARBA00008723"/>
    </source>
</evidence>
<reference evidence="8" key="2">
    <citation type="submission" date="2023-06" db="EMBL/GenBank/DDBJ databases">
        <authorList>
            <person name="Ma L."/>
            <person name="Liu K.-W."/>
            <person name="Li Z."/>
            <person name="Hsiao Y.-Y."/>
            <person name="Qi Y."/>
            <person name="Fu T."/>
            <person name="Tang G."/>
            <person name="Zhang D."/>
            <person name="Sun W.-H."/>
            <person name="Liu D.-K."/>
            <person name="Li Y."/>
            <person name="Chen G.-Z."/>
            <person name="Liu X.-D."/>
            <person name="Liao X.-Y."/>
            <person name="Jiang Y.-T."/>
            <person name="Yu X."/>
            <person name="Hao Y."/>
            <person name="Huang J."/>
            <person name="Zhao X.-W."/>
            <person name="Ke S."/>
            <person name="Chen Y.-Y."/>
            <person name="Wu W.-L."/>
            <person name="Hsu J.-L."/>
            <person name="Lin Y.-F."/>
            <person name="Huang M.-D."/>
            <person name="Li C.-Y."/>
            <person name="Huang L."/>
            <person name="Wang Z.-W."/>
            <person name="Zhao X."/>
            <person name="Zhong W.-Y."/>
            <person name="Peng D.-H."/>
            <person name="Ahmad S."/>
            <person name="Lan S."/>
            <person name="Zhang J.-S."/>
            <person name="Tsai W.-C."/>
            <person name="Van De Peer Y."/>
            <person name="Liu Z.-J."/>
        </authorList>
    </citation>
    <scope>NUCLEOTIDE SEQUENCE</scope>
    <source>
        <strain evidence="8">CP</strain>
        <tissue evidence="8">Leaves</tissue>
    </source>
</reference>
<evidence type="ECO:0000313" key="8">
    <source>
        <dbReference type="EMBL" id="KAK1284367.1"/>
    </source>
</evidence>
<dbReference type="PANTHER" id="PTHR22953">
    <property type="entry name" value="ACID PHOSPHATASE RELATED"/>
    <property type="match status" value="1"/>
</dbReference>
<dbReference type="InterPro" id="IPR004843">
    <property type="entry name" value="Calcineurin-like_PHP"/>
</dbReference>
<dbReference type="InterPro" id="IPR039331">
    <property type="entry name" value="PAPs-like"/>
</dbReference>
<feature type="chain" id="PRO_5043096467" description="Purple acid phosphatase" evidence="5">
    <location>
        <begin position="32"/>
        <end position="292"/>
    </location>
</feature>
<dbReference type="SUPFAM" id="SSF49363">
    <property type="entry name" value="Purple acid phosphatase, N-terminal domain"/>
    <property type="match status" value="1"/>
</dbReference>
<feature type="domain" description="Calcineurin-like phosphoesterase" evidence="6">
    <location>
        <begin position="101"/>
        <end position="189"/>
    </location>
</feature>
<evidence type="ECO:0000259" key="7">
    <source>
        <dbReference type="Pfam" id="PF14008"/>
    </source>
</evidence>
<dbReference type="GO" id="GO:0003993">
    <property type="term" value="F:acid phosphatase activity"/>
    <property type="evidence" value="ECO:0007669"/>
    <property type="project" value="UniProtKB-EC"/>
</dbReference>
<comment type="caution">
    <text evidence="8">The sequence shown here is derived from an EMBL/GenBank/DDBJ whole genome shotgun (WGS) entry which is preliminary data.</text>
</comment>
<dbReference type="AlphaFoldDB" id="A0AAV9C6P3"/>
<dbReference type="InterPro" id="IPR029052">
    <property type="entry name" value="Metallo-depent_PP-like"/>
</dbReference>